<dbReference type="GO" id="GO:0034976">
    <property type="term" value="P:response to endoplasmic reticulum stress"/>
    <property type="evidence" value="ECO:0007669"/>
    <property type="project" value="TreeGrafter"/>
</dbReference>
<organism evidence="2 3">
    <name type="scientific">Potamilus streckersoni</name>
    <dbReference type="NCBI Taxonomy" id="2493646"/>
    <lineage>
        <taxon>Eukaryota</taxon>
        <taxon>Metazoa</taxon>
        <taxon>Spiralia</taxon>
        <taxon>Lophotrochozoa</taxon>
        <taxon>Mollusca</taxon>
        <taxon>Bivalvia</taxon>
        <taxon>Autobranchia</taxon>
        <taxon>Heteroconchia</taxon>
        <taxon>Palaeoheterodonta</taxon>
        <taxon>Unionida</taxon>
        <taxon>Unionoidea</taxon>
        <taxon>Unionidae</taxon>
        <taxon>Ambleminae</taxon>
        <taxon>Lampsilini</taxon>
        <taxon>Potamilus</taxon>
    </lineage>
</organism>
<protein>
    <recommendedName>
        <fullName evidence="4">Thioredoxin domain-containing protein</fullName>
    </recommendedName>
</protein>
<dbReference type="GO" id="GO:0015035">
    <property type="term" value="F:protein-disulfide reductase activity"/>
    <property type="evidence" value="ECO:0007669"/>
    <property type="project" value="TreeGrafter"/>
</dbReference>
<dbReference type="AlphaFoldDB" id="A0AAE0WD70"/>
<sequence length="924" mass="106477">MAANVLLLDFAQLFFFIISVAHALDAEPLLQDFPNSAFQRHIKASRHQPFCVVFREPGLGSQLELSIVSVWRTKQSSANYTKWELGSYIPDENSALYKTHSPKRVPSVRCYLGETSRYDYTGLPWKKELRTWLTSLSKKYDEQMLDITEEMVEDAIQKYHLVMIAFPTGSRHIEIEDIIYKLASEHENSKPLIVHEHASDIIKLKKHFGILQLPAVVVIHSNGNLTSGSGGREKLFSGLSVDYNEISIYLKSMEIPASHMMSLEEFEVRIKLPHKGHFQPLIGCFYAYWAPQAFNYLSTFKKSVEEFNDLEADLEFALFDVTEDFSKTIVNRKLNSRFTHKVPFTVLFYQDKKGQIVPEPLKEDRPTPWLLNKLLNDIGLGLVDKNGQQIDYLPWGTVSVFEITPLYEGPYGTMCSSWSHNMSDNTPREHFLVGKEKRKAKKKKDAKKSTWHEQFSTETIDKKLKTYEGIPLITSATWSEVIETSHVPQHNFYKTGRWAGEITKVALVVFVVASCRSCSRGLDTFIELQSSVRFIDGGTMYMVNCTTEEALCHKHNIKGFPTIVAFRGLGWMQSSACLSDSSQKKFRNFVRQDYHGVIQTKPIMEWFSEMSANAIHDIKFGDVQTQFKPGENVRLIGVLMPKWTRYLPIPPKRDPNHYVLYECFRLACERMFRAVGCYSVYSKKIPAREFEDDDDLEVIVSKITFQRRDGLETNIMELGRRLHETFEDQLESNLHTFHKPHRYNIHVNQKCEGNIAMCTDLVTEFTLDHSRLPVSSLTSQSLHTSSSLLTEEKLPVLLALVKEENITEGSDFSQVLTNVAFQLYREMVVMTLNVDQYASWAASFIPKNYKREMIKDPSEPDPFGMFSYPRLCIIHLDDHHQAAFYPPVQQPRLPHYAFTEDAIIKFSQDFLTYPQSMLIETDHF</sequence>
<name>A0AAE0WD70_9BIVA</name>
<reference evidence="2" key="3">
    <citation type="submission" date="2023-05" db="EMBL/GenBank/DDBJ databases">
        <authorList>
            <person name="Smith C.H."/>
        </authorList>
    </citation>
    <scope>NUCLEOTIDE SEQUENCE</scope>
    <source>
        <strain evidence="2">CHS0354</strain>
        <tissue evidence="2">Mantle</tissue>
    </source>
</reference>
<proteinExistence type="predicted"/>
<dbReference type="PANTHER" id="PTHR45815:SF3">
    <property type="entry name" value="PROTEIN DISULFIDE-ISOMERASE A6"/>
    <property type="match status" value="1"/>
</dbReference>
<dbReference type="PANTHER" id="PTHR45815">
    <property type="entry name" value="PROTEIN DISULFIDE-ISOMERASE A6"/>
    <property type="match status" value="1"/>
</dbReference>
<feature type="chain" id="PRO_5041947428" description="Thioredoxin domain-containing protein" evidence="1">
    <location>
        <begin position="24"/>
        <end position="924"/>
    </location>
</feature>
<keyword evidence="3" id="KW-1185">Reference proteome</keyword>
<dbReference type="SUPFAM" id="SSF52833">
    <property type="entry name" value="Thioredoxin-like"/>
    <property type="match status" value="2"/>
</dbReference>
<evidence type="ECO:0000256" key="1">
    <source>
        <dbReference type="SAM" id="SignalP"/>
    </source>
</evidence>
<evidence type="ECO:0000313" key="2">
    <source>
        <dbReference type="EMBL" id="KAK3609914.1"/>
    </source>
</evidence>
<accession>A0AAE0WD70</accession>
<comment type="caution">
    <text evidence="2">The sequence shown here is derived from an EMBL/GenBank/DDBJ whole genome shotgun (WGS) entry which is preliminary data.</text>
</comment>
<dbReference type="Gene3D" id="3.40.30.10">
    <property type="entry name" value="Glutaredoxin"/>
    <property type="match status" value="1"/>
</dbReference>
<dbReference type="Proteomes" id="UP001195483">
    <property type="component" value="Unassembled WGS sequence"/>
</dbReference>
<dbReference type="CDD" id="cd02961">
    <property type="entry name" value="PDI_a_family"/>
    <property type="match status" value="1"/>
</dbReference>
<evidence type="ECO:0000313" key="3">
    <source>
        <dbReference type="Proteomes" id="UP001195483"/>
    </source>
</evidence>
<keyword evidence="1" id="KW-0732">Signal</keyword>
<reference evidence="2" key="2">
    <citation type="journal article" date="2021" name="Genome Biol. Evol.">
        <title>Developing a high-quality reference genome for a parasitic bivalve with doubly uniparental inheritance (Bivalvia: Unionida).</title>
        <authorList>
            <person name="Smith C.H."/>
        </authorList>
    </citation>
    <scope>NUCLEOTIDE SEQUENCE</scope>
    <source>
        <strain evidence="2">CHS0354</strain>
        <tissue evidence="2">Mantle</tissue>
    </source>
</reference>
<feature type="signal peptide" evidence="1">
    <location>
        <begin position="1"/>
        <end position="23"/>
    </location>
</feature>
<evidence type="ECO:0008006" key="4">
    <source>
        <dbReference type="Google" id="ProtNLM"/>
    </source>
</evidence>
<dbReference type="InterPro" id="IPR036249">
    <property type="entry name" value="Thioredoxin-like_sf"/>
</dbReference>
<gene>
    <name evidence="2" type="ORF">CHS0354_036683</name>
</gene>
<reference evidence="2" key="1">
    <citation type="journal article" date="2021" name="Genome Biol. Evol.">
        <title>A High-Quality Reference Genome for a Parasitic Bivalve with Doubly Uniparental Inheritance (Bivalvia: Unionida).</title>
        <authorList>
            <person name="Smith C.H."/>
        </authorList>
    </citation>
    <scope>NUCLEOTIDE SEQUENCE</scope>
    <source>
        <strain evidence="2">CHS0354</strain>
    </source>
</reference>
<dbReference type="GO" id="GO:0005788">
    <property type="term" value="C:endoplasmic reticulum lumen"/>
    <property type="evidence" value="ECO:0007669"/>
    <property type="project" value="TreeGrafter"/>
</dbReference>
<dbReference type="EMBL" id="JAEAOA010002145">
    <property type="protein sequence ID" value="KAK3609914.1"/>
    <property type="molecule type" value="Genomic_DNA"/>
</dbReference>